<feature type="transmembrane region" description="Helical" evidence="1">
    <location>
        <begin position="104"/>
        <end position="123"/>
    </location>
</feature>
<organism evidence="2 3">
    <name type="scientific">Coniophora puteana (strain RWD-64-598)</name>
    <name type="common">Brown rot fungus</name>
    <dbReference type="NCBI Taxonomy" id="741705"/>
    <lineage>
        <taxon>Eukaryota</taxon>
        <taxon>Fungi</taxon>
        <taxon>Dikarya</taxon>
        <taxon>Basidiomycota</taxon>
        <taxon>Agaricomycotina</taxon>
        <taxon>Agaricomycetes</taxon>
        <taxon>Agaricomycetidae</taxon>
        <taxon>Boletales</taxon>
        <taxon>Coniophorineae</taxon>
        <taxon>Coniophoraceae</taxon>
        <taxon>Coniophora</taxon>
    </lineage>
</organism>
<evidence type="ECO:0000313" key="3">
    <source>
        <dbReference type="Proteomes" id="UP000053558"/>
    </source>
</evidence>
<dbReference type="OrthoDB" id="5586934at2759"/>
<accession>A0A5M3MZ35</accession>
<dbReference type="EMBL" id="JH711575">
    <property type="protein sequence ID" value="EIW84306.1"/>
    <property type="molecule type" value="Genomic_DNA"/>
</dbReference>
<sequence>MSSEDNLIRFANIVTTLVAIGAFVYVVVSPLDALHPSKETYITPSSWVYFTWPLIFLLLLGTCTYQFSRAGSETILNRIAWRLPMLNVLATMYLYSWAIDEYRYAMFFILFLGSTVTFIYGQIKHVPSRTISDELFVNLPFSLYHGWTTVLILTAAFDSFGVDASVEPLTGWTKAIFIGSLFVLEIVSYAYAYSTAEGDLPACLAISWSLFAIWDHQKSVPSDRRQAPVALAAAIISLLWVLRSIAGIVKTSYKARRAAAADAEEGESQRLLDQSA</sequence>
<reference evidence="3" key="1">
    <citation type="journal article" date="2012" name="Science">
        <title>The Paleozoic origin of enzymatic lignin decomposition reconstructed from 31 fungal genomes.</title>
        <authorList>
            <person name="Floudas D."/>
            <person name="Binder M."/>
            <person name="Riley R."/>
            <person name="Barry K."/>
            <person name="Blanchette R.A."/>
            <person name="Henrissat B."/>
            <person name="Martinez A.T."/>
            <person name="Otillar R."/>
            <person name="Spatafora J.W."/>
            <person name="Yadav J.S."/>
            <person name="Aerts A."/>
            <person name="Benoit I."/>
            <person name="Boyd A."/>
            <person name="Carlson A."/>
            <person name="Copeland A."/>
            <person name="Coutinho P.M."/>
            <person name="de Vries R.P."/>
            <person name="Ferreira P."/>
            <person name="Findley K."/>
            <person name="Foster B."/>
            <person name="Gaskell J."/>
            <person name="Glotzer D."/>
            <person name="Gorecki P."/>
            <person name="Heitman J."/>
            <person name="Hesse C."/>
            <person name="Hori C."/>
            <person name="Igarashi K."/>
            <person name="Jurgens J.A."/>
            <person name="Kallen N."/>
            <person name="Kersten P."/>
            <person name="Kohler A."/>
            <person name="Kuees U."/>
            <person name="Kumar T.K.A."/>
            <person name="Kuo A."/>
            <person name="LaButti K."/>
            <person name="Larrondo L.F."/>
            <person name="Lindquist E."/>
            <person name="Ling A."/>
            <person name="Lombard V."/>
            <person name="Lucas S."/>
            <person name="Lundell T."/>
            <person name="Martin R."/>
            <person name="McLaughlin D.J."/>
            <person name="Morgenstern I."/>
            <person name="Morin E."/>
            <person name="Murat C."/>
            <person name="Nagy L.G."/>
            <person name="Nolan M."/>
            <person name="Ohm R.A."/>
            <person name="Patyshakuliyeva A."/>
            <person name="Rokas A."/>
            <person name="Ruiz-Duenas F.J."/>
            <person name="Sabat G."/>
            <person name="Salamov A."/>
            <person name="Samejima M."/>
            <person name="Schmutz J."/>
            <person name="Slot J.C."/>
            <person name="St John F."/>
            <person name="Stenlid J."/>
            <person name="Sun H."/>
            <person name="Sun S."/>
            <person name="Syed K."/>
            <person name="Tsang A."/>
            <person name="Wiebenga A."/>
            <person name="Young D."/>
            <person name="Pisabarro A."/>
            <person name="Eastwood D.C."/>
            <person name="Martin F."/>
            <person name="Cullen D."/>
            <person name="Grigoriev I.V."/>
            <person name="Hibbett D.S."/>
        </authorList>
    </citation>
    <scope>NUCLEOTIDE SEQUENCE [LARGE SCALE GENOMIC DNA]</scope>
    <source>
        <strain evidence="3">RWD-64-598 SS2</strain>
    </source>
</reference>
<feature type="transmembrane region" description="Helical" evidence="1">
    <location>
        <begin position="175"/>
        <end position="193"/>
    </location>
</feature>
<comment type="caution">
    <text evidence="2">The sequence shown here is derived from an EMBL/GenBank/DDBJ whole genome shotgun (WGS) entry which is preliminary data.</text>
</comment>
<evidence type="ECO:0000313" key="2">
    <source>
        <dbReference type="EMBL" id="EIW84306.1"/>
    </source>
</evidence>
<feature type="transmembrane region" description="Helical" evidence="1">
    <location>
        <begin position="47"/>
        <end position="67"/>
    </location>
</feature>
<name>A0A5M3MZ35_CONPW</name>
<keyword evidence="3" id="KW-1185">Reference proteome</keyword>
<protein>
    <recommendedName>
        <fullName evidence="4">Membrane permease</fullName>
    </recommendedName>
</protein>
<evidence type="ECO:0000256" key="1">
    <source>
        <dbReference type="SAM" id="Phobius"/>
    </source>
</evidence>
<dbReference type="Proteomes" id="UP000053558">
    <property type="component" value="Unassembled WGS sequence"/>
</dbReference>
<keyword evidence="1" id="KW-0472">Membrane</keyword>
<proteinExistence type="predicted"/>
<dbReference type="KEGG" id="cput:CONPUDRAFT_100266"/>
<dbReference type="OMA" id="GCIAISW"/>
<gene>
    <name evidence="2" type="ORF">CONPUDRAFT_100266</name>
</gene>
<dbReference type="GeneID" id="19198218"/>
<keyword evidence="1" id="KW-1133">Transmembrane helix</keyword>
<dbReference type="RefSeq" id="XP_007766038.1">
    <property type="nucleotide sequence ID" value="XM_007767848.1"/>
</dbReference>
<feature type="transmembrane region" description="Helical" evidence="1">
    <location>
        <begin position="200"/>
        <end position="217"/>
    </location>
</feature>
<feature type="transmembrane region" description="Helical" evidence="1">
    <location>
        <begin position="79"/>
        <end position="98"/>
    </location>
</feature>
<evidence type="ECO:0008006" key="4">
    <source>
        <dbReference type="Google" id="ProtNLM"/>
    </source>
</evidence>
<dbReference type="AlphaFoldDB" id="A0A5M3MZ35"/>
<feature type="transmembrane region" description="Helical" evidence="1">
    <location>
        <begin position="229"/>
        <end position="249"/>
    </location>
</feature>
<feature type="transmembrane region" description="Helical" evidence="1">
    <location>
        <begin position="7"/>
        <end position="27"/>
    </location>
</feature>
<keyword evidence="1" id="KW-0812">Transmembrane</keyword>
<feature type="transmembrane region" description="Helical" evidence="1">
    <location>
        <begin position="135"/>
        <end position="155"/>
    </location>
</feature>